<comment type="caution">
    <text evidence="16">The sequence shown here is derived from an EMBL/GenBank/DDBJ whole genome shotgun (WGS) entry which is preliminary data.</text>
</comment>
<evidence type="ECO:0000313" key="17">
    <source>
        <dbReference type="Proteomes" id="UP001140094"/>
    </source>
</evidence>
<dbReference type="Pfam" id="PF03950">
    <property type="entry name" value="tRNA-synt_1c_C"/>
    <property type="match status" value="1"/>
</dbReference>
<dbReference type="Gene3D" id="1.10.8.1290">
    <property type="entry name" value="Glutaminyl-tRNA synthetase, non-specific RNA binding region part 1, domain 1"/>
    <property type="match status" value="1"/>
</dbReference>
<dbReference type="Pfam" id="PF20974">
    <property type="entry name" value="tRNA-synt_1c_C2"/>
    <property type="match status" value="1"/>
</dbReference>
<dbReference type="GO" id="GO:0004819">
    <property type="term" value="F:glutamine-tRNA ligase activity"/>
    <property type="evidence" value="ECO:0007669"/>
    <property type="project" value="UniProtKB-EC"/>
</dbReference>
<proteinExistence type="inferred from homology"/>
<comment type="similarity">
    <text evidence="1 10">Belongs to the class-I aminoacyl-tRNA synthetase family.</text>
</comment>
<dbReference type="PRINTS" id="PR00987">
    <property type="entry name" value="TRNASYNTHGLU"/>
</dbReference>
<dbReference type="NCBIfam" id="TIGR00440">
    <property type="entry name" value="glnS"/>
    <property type="match status" value="1"/>
</dbReference>
<evidence type="ECO:0000259" key="14">
    <source>
        <dbReference type="Pfam" id="PF04558"/>
    </source>
</evidence>
<accession>A0A9W8HX66</accession>
<keyword evidence="5 10" id="KW-0067">ATP-binding</keyword>
<feature type="domain" description="Glutamyl/glutaminyl-tRNA synthetase class Ib anti-codon binding" evidence="12">
    <location>
        <begin position="566"/>
        <end position="667"/>
    </location>
</feature>
<feature type="domain" description="tRNA synthetases class I (E and Q) anti-codon binding" evidence="15">
    <location>
        <begin position="678"/>
        <end position="778"/>
    </location>
</feature>
<keyword evidence="6 10" id="KW-0648">Protein biosynthesis</keyword>
<dbReference type="InterPro" id="IPR042559">
    <property type="entry name" value="Gln-tRNA-synth_Ib_RNA-bd_N_2"/>
</dbReference>
<keyword evidence="3 10" id="KW-0436">Ligase</keyword>
<dbReference type="Pfam" id="PF00749">
    <property type="entry name" value="tRNA-synt_1c"/>
    <property type="match status" value="1"/>
</dbReference>
<dbReference type="Pfam" id="PF04558">
    <property type="entry name" value="tRNA_synt_1c_R1"/>
    <property type="match status" value="1"/>
</dbReference>
<dbReference type="GO" id="GO:0005524">
    <property type="term" value="F:ATP binding"/>
    <property type="evidence" value="ECO:0007669"/>
    <property type="project" value="UniProtKB-KW"/>
</dbReference>
<dbReference type="Gene3D" id="1.10.10.2420">
    <property type="match status" value="1"/>
</dbReference>
<dbReference type="InterPro" id="IPR020058">
    <property type="entry name" value="Glu/Gln-tRNA-synth_Ib_cat-dom"/>
</dbReference>
<organism evidence="16 17">
    <name type="scientific">Coemansia guatemalensis</name>
    <dbReference type="NCBI Taxonomy" id="2761395"/>
    <lineage>
        <taxon>Eukaryota</taxon>
        <taxon>Fungi</taxon>
        <taxon>Fungi incertae sedis</taxon>
        <taxon>Zoopagomycota</taxon>
        <taxon>Kickxellomycotina</taxon>
        <taxon>Kickxellomycetes</taxon>
        <taxon>Kickxellales</taxon>
        <taxon>Kickxellaceae</taxon>
        <taxon>Coemansia</taxon>
    </lineage>
</organism>
<keyword evidence="7 10" id="KW-0030">Aminoacyl-tRNA synthetase</keyword>
<evidence type="ECO:0000256" key="3">
    <source>
        <dbReference type="ARBA" id="ARBA00022598"/>
    </source>
</evidence>
<dbReference type="EMBL" id="JANBUO010000162">
    <property type="protein sequence ID" value="KAJ2806757.1"/>
    <property type="molecule type" value="Genomic_DNA"/>
</dbReference>
<dbReference type="PANTHER" id="PTHR43097:SF4">
    <property type="entry name" value="GLUTAMINE--TRNA LIGASE"/>
    <property type="match status" value="1"/>
</dbReference>
<dbReference type="FunFam" id="2.40.240.10:FF:000007">
    <property type="entry name" value="Glutamine--tRNA ligase"/>
    <property type="match status" value="1"/>
</dbReference>
<dbReference type="OrthoDB" id="10250478at2759"/>
<evidence type="ECO:0000256" key="6">
    <source>
        <dbReference type="ARBA" id="ARBA00022917"/>
    </source>
</evidence>
<dbReference type="GO" id="GO:0006425">
    <property type="term" value="P:glutaminyl-tRNA aminoacylation"/>
    <property type="evidence" value="ECO:0007669"/>
    <property type="project" value="InterPro"/>
</dbReference>
<dbReference type="InterPro" id="IPR007639">
    <property type="entry name" value="Gln-tRNA-synth_Ib_RNA-bd_N"/>
</dbReference>
<dbReference type="AlphaFoldDB" id="A0A9W8HX66"/>
<dbReference type="Pfam" id="PF04557">
    <property type="entry name" value="tRNA_synt_1c_R2"/>
    <property type="match status" value="1"/>
</dbReference>
<dbReference type="PANTHER" id="PTHR43097">
    <property type="entry name" value="GLUTAMINE-TRNA LIGASE"/>
    <property type="match status" value="1"/>
</dbReference>
<evidence type="ECO:0000256" key="8">
    <source>
        <dbReference type="ARBA" id="ARBA00030466"/>
    </source>
</evidence>
<evidence type="ECO:0000256" key="1">
    <source>
        <dbReference type="ARBA" id="ARBA00005594"/>
    </source>
</evidence>
<dbReference type="InterPro" id="IPR001412">
    <property type="entry name" value="aa-tRNA-synth_I_CS"/>
</dbReference>
<dbReference type="InterPro" id="IPR011035">
    <property type="entry name" value="Ribosomal_bL25/Gln-tRNA_synth"/>
</dbReference>
<evidence type="ECO:0000256" key="2">
    <source>
        <dbReference type="ARBA" id="ARBA00012836"/>
    </source>
</evidence>
<comment type="catalytic activity">
    <reaction evidence="9">
        <text>tRNA(Gln) + L-glutamine + ATP = L-glutaminyl-tRNA(Gln) + AMP + diphosphate</text>
        <dbReference type="Rhea" id="RHEA:20121"/>
        <dbReference type="Rhea" id="RHEA-COMP:9662"/>
        <dbReference type="Rhea" id="RHEA-COMP:9681"/>
        <dbReference type="ChEBI" id="CHEBI:30616"/>
        <dbReference type="ChEBI" id="CHEBI:33019"/>
        <dbReference type="ChEBI" id="CHEBI:58359"/>
        <dbReference type="ChEBI" id="CHEBI:78442"/>
        <dbReference type="ChEBI" id="CHEBI:78521"/>
        <dbReference type="ChEBI" id="CHEBI:456215"/>
        <dbReference type="EC" id="6.1.1.18"/>
    </reaction>
</comment>
<dbReference type="SUPFAM" id="SSF50715">
    <property type="entry name" value="Ribosomal protein L25-like"/>
    <property type="match status" value="1"/>
</dbReference>
<evidence type="ECO:0000259" key="15">
    <source>
        <dbReference type="Pfam" id="PF20974"/>
    </source>
</evidence>
<evidence type="ECO:0000259" key="11">
    <source>
        <dbReference type="Pfam" id="PF00749"/>
    </source>
</evidence>
<dbReference type="InterPro" id="IPR004514">
    <property type="entry name" value="Gln-tRNA-synth"/>
</dbReference>
<dbReference type="Proteomes" id="UP001140094">
    <property type="component" value="Unassembled WGS sequence"/>
</dbReference>
<reference evidence="16" key="1">
    <citation type="submission" date="2022-07" db="EMBL/GenBank/DDBJ databases">
        <title>Phylogenomic reconstructions and comparative analyses of Kickxellomycotina fungi.</title>
        <authorList>
            <person name="Reynolds N.K."/>
            <person name="Stajich J.E."/>
            <person name="Barry K."/>
            <person name="Grigoriev I.V."/>
            <person name="Crous P."/>
            <person name="Smith M.E."/>
        </authorList>
    </citation>
    <scope>NUCLEOTIDE SEQUENCE</scope>
    <source>
        <strain evidence="16">NRRL 1565</strain>
    </source>
</reference>
<evidence type="ECO:0000259" key="13">
    <source>
        <dbReference type="Pfam" id="PF04557"/>
    </source>
</evidence>
<dbReference type="SUPFAM" id="SSF52374">
    <property type="entry name" value="Nucleotidylyl transferase"/>
    <property type="match status" value="1"/>
</dbReference>
<dbReference type="PROSITE" id="PS00178">
    <property type="entry name" value="AA_TRNA_LIGASE_I"/>
    <property type="match status" value="1"/>
</dbReference>
<dbReference type="GO" id="GO:0005829">
    <property type="term" value="C:cytosol"/>
    <property type="evidence" value="ECO:0007669"/>
    <property type="project" value="TreeGrafter"/>
</dbReference>
<dbReference type="Gene3D" id="3.40.50.620">
    <property type="entry name" value="HUPs"/>
    <property type="match status" value="1"/>
</dbReference>
<evidence type="ECO:0000256" key="5">
    <source>
        <dbReference type="ARBA" id="ARBA00022840"/>
    </source>
</evidence>
<keyword evidence="4 10" id="KW-0547">Nucleotide-binding</keyword>
<evidence type="ECO:0000313" key="16">
    <source>
        <dbReference type="EMBL" id="KAJ2806757.1"/>
    </source>
</evidence>
<dbReference type="FunFam" id="3.90.800.10:FF:000001">
    <property type="entry name" value="Glutamine--tRNA ligase"/>
    <property type="match status" value="1"/>
</dbReference>
<dbReference type="InterPro" id="IPR007638">
    <property type="entry name" value="Gln-tRNA-synth_Ib_RNA-bd_2"/>
</dbReference>
<dbReference type="Gene3D" id="2.40.240.10">
    <property type="entry name" value="Ribosomal Protein L25, Chain P"/>
    <property type="match status" value="2"/>
</dbReference>
<sequence>MDELIPRFESLGLAPQKAKEAASNKKIAPVLDNLMSATGQSTFSRTTGLLLYALATTAAKEKTPHTDYIARAIASGRIASTEQLTAATKFCSKNDPAADEQAFDNACGVGVFISDEAISASVKAVLEGLKDTLLEQRYRGQGRALGMVMRCPDLRWADSAKVKSEFDVQLLALLGPKDERDNPAAQKKAAAKKPAPKAAAAAAAAAPLRKGWEPASLESMFAGGDISRMHKPGENPQICPKLMEAHLKATDGKVITRFPPEPNGYLHIGHAKAINVNFGYAKTHGGVCNLRYDDTNPTAEEQEYVDSILEAVRWLGFEPHQILYSSDYFQQLYELAIKLIERGLAYVCHCTGDEIREQRGGDDNRGERFACPHRDRPASESLAEFQKMKEGRYAANTATLRMKMDLEDGNPQMWDLVAYRVIYASHHRTGTQWCIYPTYDFTHCLCDSFENITHSLCTREFFLSRQSYYWLCDAAEVYKPVQWEYGRLNVTNTVLSKRKLLKLRDEGVISTLDDPRLYTLPALRRRGVPPSAINAFVRELGVTTADTTIDVNRLENHIRDSLNEIAPRIMAAVHPIKVVLENLPEDHIELIELPYKPRDDSFGVHQVPFTRTLYIDRSDFREIDSPDYYRLAPNKTVGLQGAAHPITCTAVRKAPDGSISELVCRYENTGSHPKPKTFIQWVADCPSLGSPVRLDEVRIYNPLFTHSNPQDKSVVPGGWLSDVNRDSLEIVKGAVAEVGLWDSIKRYAATETGKKELDEHNVEGLRFQFMRIGYFTLDKDTALSAAAISEDRVGDVRFIVNRIVTLKEDSKKEAATAA</sequence>
<evidence type="ECO:0000256" key="7">
    <source>
        <dbReference type="ARBA" id="ARBA00023146"/>
    </source>
</evidence>
<dbReference type="FunFam" id="1.10.10.2420:FF:000001">
    <property type="entry name" value="Glutamine--tRNA ligase cytoplasmic"/>
    <property type="match status" value="1"/>
</dbReference>
<dbReference type="CDD" id="cd00807">
    <property type="entry name" value="GlnRS_core"/>
    <property type="match status" value="1"/>
</dbReference>
<dbReference type="FunFam" id="1.10.8.1290:FF:000002">
    <property type="entry name" value="Glutamine--tRNA ligase cytoplasmic"/>
    <property type="match status" value="1"/>
</dbReference>
<gene>
    <name evidence="16" type="primary">GLN4</name>
    <name evidence="16" type="ORF">H4R20_001564</name>
</gene>
<dbReference type="FunFam" id="3.40.50.620:FF:000037">
    <property type="entry name" value="Glutamine--tRNA ligase cytoplasmic"/>
    <property type="match status" value="1"/>
</dbReference>
<dbReference type="InterPro" id="IPR050132">
    <property type="entry name" value="Gln/Glu-tRNA_Ligase"/>
</dbReference>
<dbReference type="EC" id="6.1.1.18" evidence="2"/>
<evidence type="ECO:0000256" key="10">
    <source>
        <dbReference type="RuleBase" id="RU363037"/>
    </source>
</evidence>
<feature type="domain" description="Glutaminyl-tRNA synthetase class Ib non-specific RNA-binding" evidence="14">
    <location>
        <begin position="2"/>
        <end position="158"/>
    </location>
</feature>
<name>A0A9W8HX66_9FUNG</name>
<evidence type="ECO:0000256" key="4">
    <source>
        <dbReference type="ARBA" id="ARBA00022741"/>
    </source>
</evidence>
<evidence type="ECO:0000259" key="12">
    <source>
        <dbReference type="Pfam" id="PF03950"/>
    </source>
</evidence>
<dbReference type="InterPro" id="IPR020059">
    <property type="entry name" value="Glu/Gln-tRNA-synth_Ib_codon-bd"/>
</dbReference>
<dbReference type="InterPro" id="IPR014729">
    <property type="entry name" value="Rossmann-like_a/b/a_fold"/>
</dbReference>
<evidence type="ECO:0000256" key="9">
    <source>
        <dbReference type="ARBA" id="ARBA00048270"/>
    </source>
</evidence>
<feature type="domain" description="Glutaminyl-tRNA synthetase class Ib non-specific RNA-binding" evidence="13">
    <location>
        <begin position="162"/>
        <end position="246"/>
    </location>
</feature>
<dbReference type="InterPro" id="IPR020056">
    <property type="entry name" value="Rbsml_bL25/Gln-tRNA_synth_N"/>
</dbReference>
<dbReference type="InterPro" id="IPR042558">
    <property type="entry name" value="Gln-tRNA-synth_Ib_RNA-bd_N_1"/>
</dbReference>
<dbReference type="InterPro" id="IPR000924">
    <property type="entry name" value="Glu/Gln-tRNA-synth"/>
</dbReference>
<keyword evidence="17" id="KW-1185">Reference proteome</keyword>
<feature type="domain" description="Glutamyl/glutaminyl-tRNA synthetase class Ib catalytic" evidence="11">
    <location>
        <begin position="253"/>
        <end position="563"/>
    </location>
</feature>
<dbReference type="InterPro" id="IPR049437">
    <property type="entry name" value="tRNA-synt_1c_C2"/>
</dbReference>
<protein>
    <recommendedName>
        <fullName evidence="2">glutamine--tRNA ligase</fullName>
        <ecNumber evidence="2">6.1.1.18</ecNumber>
    </recommendedName>
    <alternativeName>
        <fullName evidence="8">Glutaminyl-tRNA synthetase</fullName>
    </alternativeName>
</protein>